<evidence type="ECO:0000256" key="1">
    <source>
        <dbReference type="SAM" id="SignalP"/>
    </source>
</evidence>
<comment type="caution">
    <text evidence="2">The sequence shown here is derived from an EMBL/GenBank/DDBJ whole genome shotgun (WGS) entry which is preliminary data.</text>
</comment>
<dbReference type="HOGENOM" id="CLU_1437064_0_0_1"/>
<dbReference type="Proteomes" id="UP000018721">
    <property type="component" value="Unassembled WGS sequence"/>
</dbReference>
<reference evidence="2 3" key="1">
    <citation type="submission" date="2013-11" db="EMBL/GenBank/DDBJ databases">
        <title>The Genome Sequence of Phytophthora parasitica P1569.</title>
        <authorList>
            <consortium name="The Broad Institute Genomics Platform"/>
            <person name="Russ C."/>
            <person name="Tyler B."/>
            <person name="Panabieres F."/>
            <person name="Shan W."/>
            <person name="Tripathy S."/>
            <person name="Grunwald N."/>
            <person name="Machado M."/>
            <person name="Johnson C.S."/>
            <person name="Arredondo F."/>
            <person name="Hong C."/>
            <person name="Coffey M."/>
            <person name="Young S.K."/>
            <person name="Zeng Q."/>
            <person name="Gargeya S."/>
            <person name="Fitzgerald M."/>
            <person name="Abouelleil A."/>
            <person name="Alvarado L."/>
            <person name="Chapman S.B."/>
            <person name="Gainer-Dewar J."/>
            <person name="Goldberg J."/>
            <person name="Griggs A."/>
            <person name="Gujja S."/>
            <person name="Hansen M."/>
            <person name="Howarth C."/>
            <person name="Imamovic A."/>
            <person name="Ireland A."/>
            <person name="Larimer J."/>
            <person name="McCowan C."/>
            <person name="Murphy C."/>
            <person name="Pearson M."/>
            <person name="Poon T.W."/>
            <person name="Priest M."/>
            <person name="Roberts A."/>
            <person name="Saif S."/>
            <person name="Shea T."/>
            <person name="Sykes S."/>
            <person name="Wortman J."/>
            <person name="Nusbaum C."/>
            <person name="Birren B."/>
        </authorList>
    </citation>
    <scope>NUCLEOTIDE SEQUENCE [LARGE SCALE GENOMIC DNA]</scope>
    <source>
        <strain evidence="2 3">P1569</strain>
    </source>
</reference>
<accession>V9DYR0</accession>
<keyword evidence="1" id="KW-0732">Signal</keyword>
<evidence type="ECO:0000313" key="2">
    <source>
        <dbReference type="EMBL" id="ETI32020.1"/>
    </source>
</evidence>
<dbReference type="AlphaFoldDB" id="V9DYR0"/>
<sequence>MLFADLFLLLTLGPNEGFSDKRRKKWWGFSGVYGTRWLCILRALRSVVDDIYNKVYYCFGPLVTSFWCLECIRQLIRSVPVSLSALLHIGWLWFGCVMCCCGVFLESAPRVYCKFLPCIFQVSGSAMEWLMTGASSVQMVLEVQRNCCEKLHMVTVSCSSKGLPFDCVSECSHDACNKGSSLSVGRCRS</sequence>
<dbReference type="EMBL" id="ANIZ01003707">
    <property type="protein sequence ID" value="ETI32020.1"/>
    <property type="molecule type" value="Genomic_DNA"/>
</dbReference>
<gene>
    <name evidence="2" type="ORF">F443_21087</name>
</gene>
<proteinExistence type="predicted"/>
<keyword evidence="3" id="KW-1185">Reference proteome</keyword>
<organism evidence="2 3">
    <name type="scientific">Phytophthora nicotianae P1569</name>
    <dbReference type="NCBI Taxonomy" id="1317065"/>
    <lineage>
        <taxon>Eukaryota</taxon>
        <taxon>Sar</taxon>
        <taxon>Stramenopiles</taxon>
        <taxon>Oomycota</taxon>
        <taxon>Peronosporomycetes</taxon>
        <taxon>Peronosporales</taxon>
        <taxon>Peronosporaceae</taxon>
        <taxon>Phytophthora</taxon>
    </lineage>
</organism>
<evidence type="ECO:0000313" key="3">
    <source>
        <dbReference type="Proteomes" id="UP000018721"/>
    </source>
</evidence>
<feature type="chain" id="PRO_5004774967" evidence="1">
    <location>
        <begin position="18"/>
        <end position="189"/>
    </location>
</feature>
<feature type="signal peptide" evidence="1">
    <location>
        <begin position="1"/>
        <end position="17"/>
    </location>
</feature>
<name>V9DYR0_PHYNI</name>
<protein>
    <submittedName>
        <fullName evidence="2">Uncharacterized protein</fullName>
    </submittedName>
</protein>